<organism evidence="2 3">
    <name type="scientific">Chitinophaga caseinilytica</name>
    <dbReference type="NCBI Taxonomy" id="2267521"/>
    <lineage>
        <taxon>Bacteria</taxon>
        <taxon>Pseudomonadati</taxon>
        <taxon>Bacteroidota</taxon>
        <taxon>Chitinophagia</taxon>
        <taxon>Chitinophagales</taxon>
        <taxon>Chitinophagaceae</taxon>
        <taxon>Chitinophaga</taxon>
    </lineage>
</organism>
<dbReference type="Proteomes" id="UP001449657">
    <property type="component" value="Chromosome"/>
</dbReference>
<evidence type="ECO:0000313" key="3">
    <source>
        <dbReference type="Proteomes" id="UP001449657"/>
    </source>
</evidence>
<evidence type="ECO:0000313" key="2">
    <source>
        <dbReference type="EMBL" id="WZN45653.1"/>
    </source>
</evidence>
<proteinExistence type="predicted"/>
<accession>A0ABZ2Z1U6</accession>
<dbReference type="EMBL" id="CP150096">
    <property type="protein sequence ID" value="WZN45653.1"/>
    <property type="molecule type" value="Genomic_DNA"/>
</dbReference>
<sequence length="179" mass="20603">MTVSRLQLMLVSKIGSKDCYHRTLKELHAWGFLEYHPAEHPRDQAKVSMKNLTLIEQQLSLPVDADCNLADVEPENEPKPVPKPGHINKTIQTINRKENTPPQFDEVLACFEAGGHAEREARKFFNYYESTGWMQGGHTPIVNWKAKASKWMLDKHTAKRRGWQRKNELDNPQDYGAPL</sequence>
<keyword evidence="3" id="KW-1185">Reference proteome</keyword>
<name>A0ABZ2Z1U6_9BACT</name>
<gene>
    <name evidence="2" type="ORF">WJU22_22390</name>
</gene>
<evidence type="ECO:0008006" key="4">
    <source>
        <dbReference type="Google" id="ProtNLM"/>
    </source>
</evidence>
<protein>
    <recommendedName>
        <fullName evidence="4">Transcriptional regulator</fullName>
    </recommendedName>
</protein>
<reference evidence="2 3" key="1">
    <citation type="submission" date="2024-03" db="EMBL/GenBank/DDBJ databases">
        <title>Chitinophaga caseinilytica sp. nov., a casein hydrolysing bacterium isolated from forest soil.</title>
        <authorList>
            <person name="Lee D.S."/>
            <person name="Han D.M."/>
            <person name="Baek J.H."/>
            <person name="Choi D.G."/>
            <person name="Jeon J.H."/>
            <person name="Jeon C.O."/>
        </authorList>
    </citation>
    <scope>NUCLEOTIDE SEQUENCE [LARGE SCALE GENOMIC DNA]</scope>
    <source>
        <strain evidence="2 3">KACC 19118</strain>
    </source>
</reference>
<evidence type="ECO:0000256" key="1">
    <source>
        <dbReference type="SAM" id="MobiDB-lite"/>
    </source>
</evidence>
<dbReference type="RefSeq" id="WP_341840404.1">
    <property type="nucleotide sequence ID" value="NZ_CP149792.1"/>
</dbReference>
<feature type="region of interest" description="Disordered" evidence="1">
    <location>
        <begin position="157"/>
        <end position="179"/>
    </location>
</feature>